<evidence type="ECO:0000313" key="20">
    <source>
        <dbReference type="EMBL" id="EIT87052.1"/>
    </source>
</evidence>
<comment type="catalytic activity">
    <reaction evidence="1">
        <text>adenosylcob(III)inamide + ATP = adenosylcob(III)inamide phosphate + ADP + H(+)</text>
        <dbReference type="Rhea" id="RHEA:15769"/>
        <dbReference type="ChEBI" id="CHEBI:2480"/>
        <dbReference type="ChEBI" id="CHEBI:15378"/>
        <dbReference type="ChEBI" id="CHEBI:30616"/>
        <dbReference type="ChEBI" id="CHEBI:58502"/>
        <dbReference type="ChEBI" id="CHEBI:456216"/>
        <dbReference type="EC" id="2.7.1.156"/>
    </reaction>
</comment>
<sequence>MLTMIIGGVRSGKSGYAERLMMDEVKADEVLHYIATSAPYDEEMKQRVKRHQDDRRHYHHQWKTWEQPRHVEQLAASFTAQDRVLLDCLTNLVSNELFVGWEAGLEPWREPAFRQACYEKIRDGIRQLTHTAGHVVVVSNEIGHETVWDDEATLYYGQLLGALHQTFVAEAERVLQMEYGLPLLRKGAKQNG</sequence>
<comment type="similarity">
    <text evidence="7">Belongs to the CobU/CobP family.</text>
</comment>
<evidence type="ECO:0000256" key="4">
    <source>
        <dbReference type="ARBA" id="ARBA00003889"/>
    </source>
</evidence>
<keyword evidence="12 19" id="KW-0547">Nucleotide-binding</keyword>
<feature type="active site" description="GMP-histidine intermediate" evidence="18">
    <location>
        <position position="51"/>
    </location>
</feature>
<evidence type="ECO:0000256" key="3">
    <source>
        <dbReference type="ARBA" id="ARBA00001522"/>
    </source>
</evidence>
<dbReference type="GO" id="GO:0008820">
    <property type="term" value="F:cobinamide phosphate guanylyltransferase activity"/>
    <property type="evidence" value="ECO:0007669"/>
    <property type="project" value="UniProtKB-EC"/>
</dbReference>
<keyword evidence="10" id="KW-0169">Cobalamin biosynthesis</keyword>
<feature type="binding site" evidence="19">
    <location>
        <begin position="7"/>
        <end position="14"/>
    </location>
    <ligand>
        <name>GTP</name>
        <dbReference type="ChEBI" id="CHEBI:37565"/>
    </ligand>
</feature>
<keyword evidence="21" id="KW-1185">Reference proteome</keyword>
<dbReference type="PANTHER" id="PTHR34848:SF1">
    <property type="entry name" value="BIFUNCTIONAL ADENOSYLCOBALAMIN BIOSYNTHESIS PROTEIN COBU"/>
    <property type="match status" value="1"/>
</dbReference>
<name>I8AM75_9BACL</name>
<evidence type="ECO:0000256" key="15">
    <source>
        <dbReference type="ARBA" id="ARBA00023134"/>
    </source>
</evidence>
<evidence type="ECO:0000256" key="17">
    <source>
        <dbReference type="ARBA" id="ARBA00030571"/>
    </source>
</evidence>
<evidence type="ECO:0000256" key="8">
    <source>
        <dbReference type="ARBA" id="ARBA00012016"/>
    </source>
</evidence>
<dbReference type="STRING" id="1196324.A374_02324"/>
<proteinExistence type="inferred from homology"/>
<dbReference type="PIRSF" id="PIRSF006135">
    <property type="entry name" value="CobU"/>
    <property type="match status" value="1"/>
</dbReference>
<evidence type="ECO:0000313" key="21">
    <source>
        <dbReference type="Proteomes" id="UP000004080"/>
    </source>
</evidence>
<dbReference type="PATRIC" id="fig|1196324.3.peg.465"/>
<feature type="binding site" evidence="19">
    <location>
        <position position="66"/>
    </location>
    <ligand>
        <name>GTP</name>
        <dbReference type="ChEBI" id="CHEBI:37565"/>
    </ligand>
</feature>
<evidence type="ECO:0000256" key="2">
    <source>
        <dbReference type="ARBA" id="ARBA00000711"/>
    </source>
</evidence>
<dbReference type="InterPro" id="IPR003203">
    <property type="entry name" value="CobU/CobP"/>
</dbReference>
<evidence type="ECO:0000256" key="11">
    <source>
        <dbReference type="ARBA" id="ARBA00022679"/>
    </source>
</evidence>
<dbReference type="GO" id="GO:0005525">
    <property type="term" value="F:GTP binding"/>
    <property type="evidence" value="ECO:0007669"/>
    <property type="project" value="UniProtKB-KW"/>
</dbReference>
<evidence type="ECO:0000256" key="5">
    <source>
        <dbReference type="ARBA" id="ARBA00004692"/>
    </source>
</evidence>
<evidence type="ECO:0000256" key="19">
    <source>
        <dbReference type="PIRSR" id="PIRSR006135-2"/>
    </source>
</evidence>
<keyword evidence="15 19" id="KW-0342">GTP-binding</keyword>
<keyword evidence="13 20" id="KW-0418">Kinase</keyword>
<comment type="pathway">
    <text evidence="6">Cofactor biosynthesis; adenosylcobalamin biosynthesis; adenosylcobalamin from cob(II)yrinate a,c-diamide: step 5/7.</text>
</comment>
<evidence type="ECO:0000256" key="12">
    <source>
        <dbReference type="ARBA" id="ARBA00022741"/>
    </source>
</evidence>
<keyword evidence="20" id="KW-0548">Nucleotidyltransferase</keyword>
<evidence type="ECO:0000256" key="10">
    <source>
        <dbReference type="ARBA" id="ARBA00022573"/>
    </source>
</evidence>
<evidence type="ECO:0000256" key="7">
    <source>
        <dbReference type="ARBA" id="ARBA00007490"/>
    </source>
</evidence>
<evidence type="ECO:0000256" key="13">
    <source>
        <dbReference type="ARBA" id="ARBA00022777"/>
    </source>
</evidence>
<reference evidence="20 21" key="1">
    <citation type="journal article" date="2012" name="J. Bacteriol.">
        <title>Genome of Bacillus macauensis ZFHKF-1, a Long-Chain-Forming Bacterium.</title>
        <authorList>
            <person name="Cai L."/>
            <person name="Zhang T."/>
        </authorList>
    </citation>
    <scope>NUCLEOTIDE SEQUENCE [LARGE SCALE GENOMIC DNA]</scope>
    <source>
        <strain evidence="20 21">ZFHKF-1</strain>
    </source>
</reference>
<evidence type="ECO:0000256" key="1">
    <source>
        <dbReference type="ARBA" id="ARBA00000312"/>
    </source>
</evidence>
<protein>
    <recommendedName>
        <fullName evidence="16">Adenosylcobinamide kinase</fullName>
        <ecNumber evidence="8">2.7.1.156</ecNumber>
        <ecNumber evidence="9">2.7.7.62</ecNumber>
    </recommendedName>
    <alternativeName>
        <fullName evidence="17">Adenosylcobinamide-phosphate guanylyltransferase</fullName>
    </alternativeName>
</protein>
<dbReference type="InterPro" id="IPR027417">
    <property type="entry name" value="P-loop_NTPase"/>
</dbReference>
<dbReference type="AlphaFoldDB" id="I8AM75"/>
<organism evidence="20 21">
    <name type="scientific">Fictibacillus macauensis ZFHKF-1</name>
    <dbReference type="NCBI Taxonomy" id="1196324"/>
    <lineage>
        <taxon>Bacteria</taxon>
        <taxon>Bacillati</taxon>
        <taxon>Bacillota</taxon>
        <taxon>Bacilli</taxon>
        <taxon>Bacillales</taxon>
        <taxon>Fictibacillaceae</taxon>
        <taxon>Fictibacillus</taxon>
    </lineage>
</organism>
<evidence type="ECO:0000256" key="6">
    <source>
        <dbReference type="ARBA" id="ARBA00005159"/>
    </source>
</evidence>
<dbReference type="CDD" id="cd00544">
    <property type="entry name" value="CobU"/>
    <property type="match status" value="1"/>
</dbReference>
<evidence type="ECO:0000256" key="9">
    <source>
        <dbReference type="ARBA" id="ARBA00012523"/>
    </source>
</evidence>
<evidence type="ECO:0000256" key="18">
    <source>
        <dbReference type="PIRSR" id="PIRSR006135-1"/>
    </source>
</evidence>
<dbReference type="RefSeq" id="WP_007200564.1">
    <property type="nucleotide sequence ID" value="NZ_AKKV01000019.1"/>
</dbReference>
<dbReference type="EMBL" id="AKKV01000019">
    <property type="protein sequence ID" value="EIT87052.1"/>
    <property type="molecule type" value="Genomic_DNA"/>
</dbReference>
<dbReference type="EC" id="2.7.7.62" evidence="9"/>
<dbReference type="Pfam" id="PF02283">
    <property type="entry name" value="CobU"/>
    <property type="match status" value="1"/>
</dbReference>
<comment type="pathway">
    <text evidence="5">Cofactor biosynthesis; adenosylcobalamin biosynthesis; adenosylcobalamin from cob(II)yrinate a,c-diamide: step 6/7.</text>
</comment>
<evidence type="ECO:0000256" key="14">
    <source>
        <dbReference type="ARBA" id="ARBA00022840"/>
    </source>
</evidence>
<keyword evidence="14" id="KW-0067">ATP-binding</keyword>
<dbReference type="eggNOG" id="COG2087">
    <property type="taxonomic scope" value="Bacteria"/>
</dbReference>
<gene>
    <name evidence="20" type="ORF">A374_02324</name>
</gene>
<dbReference type="Gene3D" id="3.40.50.300">
    <property type="entry name" value="P-loop containing nucleotide triphosphate hydrolases"/>
    <property type="match status" value="1"/>
</dbReference>
<comment type="function">
    <text evidence="4">Catalyzes ATP-dependent phosphorylation of adenosylcobinamide and addition of GMP to adenosylcobinamide phosphate.</text>
</comment>
<dbReference type="OrthoDB" id="9799422at2"/>
<evidence type="ECO:0000256" key="16">
    <source>
        <dbReference type="ARBA" id="ARBA00029570"/>
    </source>
</evidence>
<dbReference type="GO" id="GO:0005524">
    <property type="term" value="F:ATP binding"/>
    <property type="evidence" value="ECO:0007669"/>
    <property type="project" value="UniProtKB-KW"/>
</dbReference>
<dbReference type="EC" id="2.7.1.156" evidence="8"/>
<dbReference type="SUPFAM" id="SSF52540">
    <property type="entry name" value="P-loop containing nucleoside triphosphate hydrolases"/>
    <property type="match status" value="1"/>
</dbReference>
<dbReference type="GO" id="GO:0043752">
    <property type="term" value="F:adenosylcobinamide kinase activity"/>
    <property type="evidence" value="ECO:0007669"/>
    <property type="project" value="UniProtKB-EC"/>
</dbReference>
<keyword evidence="11 20" id="KW-0808">Transferase</keyword>
<accession>I8AM75</accession>
<dbReference type="Proteomes" id="UP000004080">
    <property type="component" value="Unassembled WGS sequence"/>
</dbReference>
<feature type="binding site" evidence="19">
    <location>
        <position position="87"/>
    </location>
    <ligand>
        <name>GTP</name>
        <dbReference type="ChEBI" id="CHEBI:37565"/>
    </ligand>
</feature>
<comment type="catalytic activity">
    <reaction evidence="2">
        <text>adenosylcob(III)inamide phosphate + GTP + H(+) = adenosylcob(III)inamide-GDP + diphosphate</text>
        <dbReference type="Rhea" id="RHEA:22712"/>
        <dbReference type="ChEBI" id="CHEBI:15378"/>
        <dbReference type="ChEBI" id="CHEBI:33019"/>
        <dbReference type="ChEBI" id="CHEBI:37565"/>
        <dbReference type="ChEBI" id="CHEBI:58502"/>
        <dbReference type="ChEBI" id="CHEBI:60487"/>
        <dbReference type="EC" id="2.7.7.62"/>
    </reaction>
</comment>
<comment type="caution">
    <text evidence="20">The sequence shown here is derived from an EMBL/GenBank/DDBJ whole genome shotgun (WGS) entry which is preliminary data.</text>
</comment>
<dbReference type="UniPathway" id="UPA00148">
    <property type="reaction ID" value="UER00236"/>
</dbReference>
<feature type="binding site" evidence="19">
    <location>
        <begin position="35"/>
        <end position="37"/>
    </location>
    <ligand>
        <name>GTP</name>
        <dbReference type="ChEBI" id="CHEBI:37565"/>
    </ligand>
</feature>
<dbReference type="PANTHER" id="PTHR34848">
    <property type="match status" value="1"/>
</dbReference>
<dbReference type="GO" id="GO:0009236">
    <property type="term" value="P:cobalamin biosynthetic process"/>
    <property type="evidence" value="ECO:0007669"/>
    <property type="project" value="UniProtKB-UniPathway"/>
</dbReference>
<comment type="catalytic activity">
    <reaction evidence="3">
        <text>adenosylcob(III)inamide + GTP = adenosylcob(III)inamide phosphate + GDP + H(+)</text>
        <dbReference type="Rhea" id="RHEA:15765"/>
        <dbReference type="ChEBI" id="CHEBI:2480"/>
        <dbReference type="ChEBI" id="CHEBI:15378"/>
        <dbReference type="ChEBI" id="CHEBI:37565"/>
        <dbReference type="ChEBI" id="CHEBI:58189"/>
        <dbReference type="ChEBI" id="CHEBI:58502"/>
        <dbReference type="EC" id="2.7.1.156"/>
    </reaction>
</comment>